<sequence length="200" mass="22958">MGRLALNKSTLNKEGRKVKAYQKFVPALDLKRKQLLAARVTAQQKLLEHDQELVDVEARVKQQLRMLSNYQGRADELVRIKHIELVEVNLVGIRLPELRSLELVINPYSCLGTEHWLDKLAAQLQQVVEIKTRRQVLNKRLELLNQGLQKTTQRLNLFDKVLIPKAQTNIRKIRIALADAERAGVVRAKIAKNKRQALPS</sequence>
<dbReference type="RefSeq" id="WP_151057735.1">
    <property type="nucleotide sequence ID" value="NZ_CP044222.1"/>
</dbReference>
<keyword evidence="3" id="KW-0406">Ion transport</keyword>
<keyword evidence="2" id="KW-0813">Transport</keyword>
<reference evidence="4 5" key="1">
    <citation type="submission" date="2019-09" db="EMBL/GenBank/DDBJ databases">
        <title>Nitrincola iocasae sp. nov., a bacterium isolated from the sediment collected at a cold seep field in South China Sea.</title>
        <authorList>
            <person name="Zhang H."/>
            <person name="Wang H."/>
            <person name="Li C."/>
        </authorList>
    </citation>
    <scope>NUCLEOTIDE SEQUENCE [LARGE SCALE GENOMIC DNA]</scope>
    <source>
        <strain evidence="4 5">KXZD1103</strain>
    </source>
</reference>
<dbReference type="Pfam" id="PF01813">
    <property type="entry name" value="ATP-synt_D"/>
    <property type="match status" value="1"/>
</dbReference>
<proteinExistence type="inferred from homology"/>
<dbReference type="EMBL" id="CP044222">
    <property type="protein sequence ID" value="QEW07877.1"/>
    <property type="molecule type" value="Genomic_DNA"/>
</dbReference>
<evidence type="ECO:0000256" key="1">
    <source>
        <dbReference type="ARBA" id="ARBA00005850"/>
    </source>
</evidence>
<evidence type="ECO:0000256" key="3">
    <source>
        <dbReference type="ARBA" id="ARBA00023065"/>
    </source>
</evidence>
<dbReference type="Gene3D" id="1.10.287.3240">
    <property type="match status" value="1"/>
</dbReference>
<keyword evidence="5" id="KW-1185">Reference proteome</keyword>
<dbReference type="AlphaFoldDB" id="A0A5J6LGY8"/>
<dbReference type="GO" id="GO:0046961">
    <property type="term" value="F:proton-transporting ATPase activity, rotational mechanism"/>
    <property type="evidence" value="ECO:0007669"/>
    <property type="project" value="InterPro"/>
</dbReference>
<dbReference type="InterPro" id="IPR002699">
    <property type="entry name" value="V_ATPase_D"/>
</dbReference>
<evidence type="ECO:0000256" key="2">
    <source>
        <dbReference type="ARBA" id="ARBA00022448"/>
    </source>
</evidence>
<evidence type="ECO:0000313" key="5">
    <source>
        <dbReference type="Proteomes" id="UP000325606"/>
    </source>
</evidence>
<dbReference type="Proteomes" id="UP000325606">
    <property type="component" value="Chromosome"/>
</dbReference>
<comment type="similarity">
    <text evidence="1">Belongs to the V-ATPase D subunit family.</text>
</comment>
<evidence type="ECO:0000313" key="4">
    <source>
        <dbReference type="EMBL" id="QEW07877.1"/>
    </source>
</evidence>
<gene>
    <name evidence="4" type="ORF">F5I99_16020</name>
</gene>
<accession>A0A5J6LGY8</accession>
<organism evidence="4 5">
    <name type="scientific">Nitrincola iocasae</name>
    <dbReference type="NCBI Taxonomy" id="2614693"/>
    <lineage>
        <taxon>Bacteria</taxon>
        <taxon>Pseudomonadati</taxon>
        <taxon>Pseudomonadota</taxon>
        <taxon>Gammaproteobacteria</taxon>
        <taxon>Oceanospirillales</taxon>
        <taxon>Oceanospirillaceae</taxon>
        <taxon>Nitrincola</taxon>
    </lineage>
</organism>
<dbReference type="KEGG" id="nik:F5I99_16020"/>
<name>A0A5J6LGY8_9GAMM</name>
<protein>
    <submittedName>
        <fullName evidence="4">V-type ATP synthase subunit D</fullName>
    </submittedName>
</protein>